<accession>A0AAE1NLJ2</accession>
<feature type="region of interest" description="Disordered" evidence="1">
    <location>
        <begin position="76"/>
        <end position="144"/>
    </location>
</feature>
<keyword evidence="3" id="KW-1185">Reference proteome</keyword>
<organism evidence="2 3">
    <name type="scientific">Petrolisthes manimaculis</name>
    <dbReference type="NCBI Taxonomy" id="1843537"/>
    <lineage>
        <taxon>Eukaryota</taxon>
        <taxon>Metazoa</taxon>
        <taxon>Ecdysozoa</taxon>
        <taxon>Arthropoda</taxon>
        <taxon>Crustacea</taxon>
        <taxon>Multicrustacea</taxon>
        <taxon>Malacostraca</taxon>
        <taxon>Eumalacostraca</taxon>
        <taxon>Eucarida</taxon>
        <taxon>Decapoda</taxon>
        <taxon>Pleocyemata</taxon>
        <taxon>Anomura</taxon>
        <taxon>Galatheoidea</taxon>
        <taxon>Porcellanidae</taxon>
        <taxon>Petrolisthes</taxon>
    </lineage>
</organism>
<dbReference type="EMBL" id="JAWZYT010005165">
    <property type="protein sequence ID" value="KAK4291385.1"/>
    <property type="molecule type" value="Genomic_DNA"/>
</dbReference>
<dbReference type="AlphaFoldDB" id="A0AAE1NLJ2"/>
<sequence length="144" mass="15042">MEGEEGVEGVGNGCVVEDMEGEEQSCNGKISKCGGGEDWEGRVWRVGKGGLEAEGIEGETGLGVCGVKGEVVGERELGIYDKKGGDKVEGEGREEGERDGGDDEDRDKEDGEEEGEGVDREESGLGNNGVKGGDEEVNGIDSEE</sequence>
<gene>
    <name evidence="2" type="ORF">Pmani_035787</name>
</gene>
<comment type="caution">
    <text evidence="2">The sequence shown here is derived from an EMBL/GenBank/DDBJ whole genome shotgun (WGS) entry which is preliminary data.</text>
</comment>
<evidence type="ECO:0000313" key="3">
    <source>
        <dbReference type="Proteomes" id="UP001292094"/>
    </source>
</evidence>
<protein>
    <submittedName>
        <fullName evidence="2">Uncharacterized protein</fullName>
    </submittedName>
</protein>
<dbReference type="Proteomes" id="UP001292094">
    <property type="component" value="Unassembled WGS sequence"/>
</dbReference>
<proteinExistence type="predicted"/>
<reference evidence="2" key="1">
    <citation type="submission" date="2023-11" db="EMBL/GenBank/DDBJ databases">
        <title>Genome assemblies of two species of porcelain crab, Petrolisthes cinctipes and Petrolisthes manimaculis (Anomura: Porcellanidae).</title>
        <authorList>
            <person name="Angst P."/>
        </authorList>
    </citation>
    <scope>NUCLEOTIDE SEQUENCE</scope>
    <source>
        <strain evidence="2">PB745_02</strain>
        <tissue evidence="2">Gill</tissue>
    </source>
</reference>
<name>A0AAE1NLJ2_9EUCA</name>
<feature type="compositionally biased region" description="Basic and acidic residues" evidence="1">
    <location>
        <begin position="76"/>
        <end position="99"/>
    </location>
</feature>
<evidence type="ECO:0000313" key="2">
    <source>
        <dbReference type="EMBL" id="KAK4291385.1"/>
    </source>
</evidence>
<feature type="compositionally biased region" description="Acidic residues" evidence="1">
    <location>
        <begin position="100"/>
        <end position="116"/>
    </location>
</feature>
<evidence type="ECO:0000256" key="1">
    <source>
        <dbReference type="SAM" id="MobiDB-lite"/>
    </source>
</evidence>
<feature type="compositionally biased region" description="Acidic residues" evidence="1">
    <location>
        <begin position="135"/>
        <end position="144"/>
    </location>
</feature>